<accession>A0A0A9GI12</accession>
<sequence length="87" mass="9432">MSDGSAWNSARRRRRNRGCVARCVTQNSDMQRRQSDGGEQADHLSGGGAGKASQAATTGFLLTSSRIRRRSRVGATAVACPSRPRRR</sequence>
<organism evidence="2">
    <name type="scientific">Arundo donax</name>
    <name type="common">Giant reed</name>
    <name type="synonym">Donax arundinaceus</name>
    <dbReference type="NCBI Taxonomy" id="35708"/>
    <lineage>
        <taxon>Eukaryota</taxon>
        <taxon>Viridiplantae</taxon>
        <taxon>Streptophyta</taxon>
        <taxon>Embryophyta</taxon>
        <taxon>Tracheophyta</taxon>
        <taxon>Spermatophyta</taxon>
        <taxon>Magnoliopsida</taxon>
        <taxon>Liliopsida</taxon>
        <taxon>Poales</taxon>
        <taxon>Poaceae</taxon>
        <taxon>PACMAD clade</taxon>
        <taxon>Arundinoideae</taxon>
        <taxon>Arundineae</taxon>
        <taxon>Arundo</taxon>
    </lineage>
</organism>
<dbReference type="EMBL" id="GBRH01175750">
    <property type="protein sequence ID" value="JAE22146.1"/>
    <property type="molecule type" value="Transcribed_RNA"/>
</dbReference>
<proteinExistence type="predicted"/>
<evidence type="ECO:0000256" key="1">
    <source>
        <dbReference type="SAM" id="MobiDB-lite"/>
    </source>
</evidence>
<protein>
    <submittedName>
        <fullName evidence="2">Uncharacterized protein</fullName>
    </submittedName>
</protein>
<evidence type="ECO:0000313" key="2">
    <source>
        <dbReference type="EMBL" id="JAE22146.1"/>
    </source>
</evidence>
<reference evidence="2" key="1">
    <citation type="submission" date="2014-09" db="EMBL/GenBank/DDBJ databases">
        <authorList>
            <person name="Magalhaes I.L.F."/>
            <person name="Oliveira U."/>
            <person name="Santos F.R."/>
            <person name="Vidigal T.H.D.A."/>
            <person name="Brescovit A.D."/>
            <person name="Santos A.J."/>
        </authorList>
    </citation>
    <scope>NUCLEOTIDE SEQUENCE</scope>
    <source>
        <tissue evidence="2">Shoot tissue taken approximately 20 cm above the soil surface</tissue>
    </source>
</reference>
<feature type="compositionally biased region" description="Basic and acidic residues" evidence="1">
    <location>
        <begin position="30"/>
        <end position="42"/>
    </location>
</feature>
<dbReference type="AlphaFoldDB" id="A0A0A9GI12"/>
<reference evidence="2" key="2">
    <citation type="journal article" date="2015" name="Data Brief">
        <title>Shoot transcriptome of the giant reed, Arundo donax.</title>
        <authorList>
            <person name="Barrero R.A."/>
            <person name="Guerrero F.D."/>
            <person name="Moolhuijzen P."/>
            <person name="Goolsby J.A."/>
            <person name="Tidwell J."/>
            <person name="Bellgard S.E."/>
            <person name="Bellgard M.I."/>
        </authorList>
    </citation>
    <scope>NUCLEOTIDE SEQUENCE</scope>
    <source>
        <tissue evidence="2">Shoot tissue taken approximately 20 cm above the soil surface</tissue>
    </source>
</reference>
<name>A0A0A9GI12_ARUDO</name>
<feature type="region of interest" description="Disordered" evidence="1">
    <location>
        <begin position="1"/>
        <end position="87"/>
    </location>
</feature>